<dbReference type="EMBL" id="BOPH01000018">
    <property type="protein sequence ID" value="GIJ66590.1"/>
    <property type="molecule type" value="Genomic_DNA"/>
</dbReference>
<evidence type="ECO:0000256" key="5">
    <source>
        <dbReference type="NCBIfam" id="TIGR00260"/>
    </source>
</evidence>
<accession>A0A8J3ZSB0</accession>
<evidence type="ECO:0000313" key="9">
    <source>
        <dbReference type="Proteomes" id="UP000635606"/>
    </source>
</evidence>
<dbReference type="Gene3D" id="3.40.50.1100">
    <property type="match status" value="2"/>
</dbReference>
<dbReference type="InterPro" id="IPR050147">
    <property type="entry name" value="Ser/Thr_Dehydratase"/>
</dbReference>
<evidence type="ECO:0000256" key="4">
    <source>
        <dbReference type="ARBA" id="ARBA00023239"/>
    </source>
</evidence>
<evidence type="ECO:0000256" key="2">
    <source>
        <dbReference type="ARBA" id="ARBA00005517"/>
    </source>
</evidence>
<protein>
    <recommendedName>
        <fullName evidence="5">Threonine synthase</fullName>
        <ecNumber evidence="5">4.2.3.1</ecNumber>
    </recommendedName>
</protein>
<comment type="similarity">
    <text evidence="2">Belongs to the threonine synthase family.</text>
</comment>
<keyword evidence="9" id="KW-1185">Reference proteome</keyword>
<organism evidence="8 9">
    <name type="scientific">Virgisporangium ochraceum</name>
    <dbReference type="NCBI Taxonomy" id="65505"/>
    <lineage>
        <taxon>Bacteria</taxon>
        <taxon>Bacillati</taxon>
        <taxon>Actinomycetota</taxon>
        <taxon>Actinomycetes</taxon>
        <taxon>Micromonosporales</taxon>
        <taxon>Micromonosporaceae</taxon>
        <taxon>Virgisporangium</taxon>
    </lineage>
</organism>
<comment type="cofactor">
    <cofactor evidence="1 6">
        <name>pyridoxal 5'-phosphate</name>
        <dbReference type="ChEBI" id="CHEBI:597326"/>
    </cofactor>
</comment>
<keyword evidence="4" id="KW-0456">Lyase</keyword>
<dbReference type="GO" id="GO:0006567">
    <property type="term" value="P:L-threonine catabolic process"/>
    <property type="evidence" value="ECO:0007669"/>
    <property type="project" value="TreeGrafter"/>
</dbReference>
<feature type="domain" description="Tryptophan synthase beta chain-like PALP" evidence="7">
    <location>
        <begin position="123"/>
        <end position="432"/>
    </location>
</feature>
<evidence type="ECO:0000256" key="3">
    <source>
        <dbReference type="ARBA" id="ARBA00022898"/>
    </source>
</evidence>
<feature type="modified residue" description="N6-(pyridoxal phosphate)lysine" evidence="6">
    <location>
        <position position="161"/>
    </location>
</feature>
<dbReference type="GO" id="GO:0006565">
    <property type="term" value="P:L-serine catabolic process"/>
    <property type="evidence" value="ECO:0007669"/>
    <property type="project" value="TreeGrafter"/>
</dbReference>
<dbReference type="GO" id="GO:0009097">
    <property type="term" value="P:isoleucine biosynthetic process"/>
    <property type="evidence" value="ECO:0007669"/>
    <property type="project" value="TreeGrafter"/>
</dbReference>
<dbReference type="EC" id="4.2.3.1" evidence="5"/>
<dbReference type="InterPro" id="IPR036052">
    <property type="entry name" value="TrpB-like_PALP_sf"/>
</dbReference>
<keyword evidence="3 6" id="KW-0663">Pyridoxal phosphate</keyword>
<dbReference type="CDD" id="cd01563">
    <property type="entry name" value="Thr-synth_1"/>
    <property type="match status" value="1"/>
</dbReference>
<dbReference type="Proteomes" id="UP000635606">
    <property type="component" value="Unassembled WGS sequence"/>
</dbReference>
<evidence type="ECO:0000259" key="7">
    <source>
        <dbReference type="Pfam" id="PF00291"/>
    </source>
</evidence>
<evidence type="ECO:0000313" key="8">
    <source>
        <dbReference type="EMBL" id="GIJ66590.1"/>
    </source>
</evidence>
<name>A0A8J3ZSB0_9ACTN</name>
<proteinExistence type="inferred from homology"/>
<dbReference type="SUPFAM" id="SSF53686">
    <property type="entry name" value="Tryptophan synthase beta subunit-like PLP-dependent enzymes"/>
    <property type="match status" value="1"/>
</dbReference>
<dbReference type="GO" id="GO:0003941">
    <property type="term" value="F:L-serine ammonia-lyase activity"/>
    <property type="evidence" value="ECO:0007669"/>
    <property type="project" value="TreeGrafter"/>
</dbReference>
<sequence length="465" mass="49250">MTPRQPPRIHLIVEASARQVPIPARHTECPGKMSGKGLIMSSTLTTSIFGDSPARDLVCRGCGTRFPLAAQHACFECFGPLEVGYDEAALASVTREQIERGPKNIWRYAGLLPAGADPASRVTLDPGFTPLVRADNLAAAIGLRAPLHVKDDSANPTHSFKDRVVSVALTAARALGFERYACASTGNLANSVAAHAARAGTPSVVFIPFDLEAGKVVTTAVYGGDLVAVEGSYDDVNRLCSELTETDEFEKTAFVNVNVRPFYAEGSKTLGFEVAEQLGWRIPEQVVIPMASGELLTKVDKAFSELVEAGLVEPPASGWKVFGAQSAGCNPIAVALHGDTDVITPVRPTGIAKSLNIGDPAAGLYALEAVRRTGGWMDYADDDEIRDAIRLLARTTGVFAETAGGVTVAVLQKLIDAGRLDPDAETVVFNTGEGLKTLDAVAEQVGPTYRVRPSLRAVREAGLLD</sequence>
<dbReference type="PANTHER" id="PTHR48078">
    <property type="entry name" value="THREONINE DEHYDRATASE, MITOCHONDRIAL-RELATED"/>
    <property type="match status" value="1"/>
</dbReference>
<comment type="caution">
    <text evidence="8">The sequence shown here is derived from an EMBL/GenBank/DDBJ whole genome shotgun (WGS) entry which is preliminary data.</text>
</comment>
<dbReference type="GO" id="GO:0004794">
    <property type="term" value="F:threonine deaminase activity"/>
    <property type="evidence" value="ECO:0007669"/>
    <property type="project" value="TreeGrafter"/>
</dbReference>
<dbReference type="GO" id="GO:0009088">
    <property type="term" value="P:threonine biosynthetic process"/>
    <property type="evidence" value="ECO:0007669"/>
    <property type="project" value="UniProtKB-UniRule"/>
</dbReference>
<dbReference type="NCBIfam" id="TIGR00260">
    <property type="entry name" value="thrC"/>
    <property type="match status" value="1"/>
</dbReference>
<dbReference type="InterPro" id="IPR001926">
    <property type="entry name" value="TrpB-like_PALP"/>
</dbReference>
<dbReference type="PANTHER" id="PTHR48078:SF6">
    <property type="entry name" value="L-THREONINE DEHYDRATASE CATABOLIC TDCB"/>
    <property type="match status" value="1"/>
</dbReference>
<dbReference type="InterPro" id="IPR004450">
    <property type="entry name" value="Thr_synthase-like"/>
</dbReference>
<dbReference type="AlphaFoldDB" id="A0A8J3ZSB0"/>
<dbReference type="Pfam" id="PF00291">
    <property type="entry name" value="PALP"/>
    <property type="match status" value="1"/>
</dbReference>
<dbReference type="GO" id="GO:0004795">
    <property type="term" value="F:threonine synthase activity"/>
    <property type="evidence" value="ECO:0007669"/>
    <property type="project" value="UniProtKB-UniRule"/>
</dbReference>
<evidence type="ECO:0000256" key="1">
    <source>
        <dbReference type="ARBA" id="ARBA00001933"/>
    </source>
</evidence>
<gene>
    <name evidence="8" type="ORF">Voc01_015070</name>
</gene>
<reference evidence="8" key="1">
    <citation type="submission" date="2021-01" db="EMBL/GenBank/DDBJ databases">
        <title>Whole genome shotgun sequence of Virgisporangium ochraceum NBRC 16418.</title>
        <authorList>
            <person name="Komaki H."/>
            <person name="Tamura T."/>
        </authorList>
    </citation>
    <scope>NUCLEOTIDE SEQUENCE</scope>
    <source>
        <strain evidence="8">NBRC 16418</strain>
    </source>
</reference>
<evidence type="ECO:0000256" key="6">
    <source>
        <dbReference type="PIRSR" id="PIRSR604450-51"/>
    </source>
</evidence>